<dbReference type="InterPro" id="IPR027417">
    <property type="entry name" value="P-loop_NTPase"/>
</dbReference>
<dbReference type="SUPFAM" id="SSF52540">
    <property type="entry name" value="P-loop containing nucleoside triphosphate hydrolases"/>
    <property type="match status" value="1"/>
</dbReference>
<gene>
    <name evidence="3" type="ORF">MPIPNATIZW_LOCUS9584</name>
</gene>
<evidence type="ECO:0000259" key="2">
    <source>
        <dbReference type="PROSITE" id="PS51886"/>
    </source>
</evidence>
<reference evidence="3" key="1">
    <citation type="submission" date="2023-12" db="EMBL/GenBank/DDBJ databases">
        <authorList>
            <person name="Brown T."/>
        </authorList>
    </citation>
    <scope>NUCLEOTIDE SEQUENCE</scope>
</reference>
<evidence type="ECO:0000256" key="1">
    <source>
        <dbReference type="ARBA" id="ARBA00009243"/>
    </source>
</evidence>
<keyword evidence="4" id="KW-1185">Reference proteome</keyword>
<dbReference type="InterPro" id="IPR006571">
    <property type="entry name" value="TLDc_dom"/>
</dbReference>
<accession>A0ABN9ZUH0</accession>
<organism evidence="3 4">
    <name type="scientific">Pipistrellus nathusii</name>
    <name type="common">Nathusius' pipistrelle</name>
    <dbReference type="NCBI Taxonomy" id="59473"/>
    <lineage>
        <taxon>Eukaryota</taxon>
        <taxon>Metazoa</taxon>
        <taxon>Chordata</taxon>
        <taxon>Craniata</taxon>
        <taxon>Vertebrata</taxon>
        <taxon>Euteleostomi</taxon>
        <taxon>Mammalia</taxon>
        <taxon>Eutheria</taxon>
        <taxon>Laurasiatheria</taxon>
        <taxon>Chiroptera</taxon>
        <taxon>Yangochiroptera</taxon>
        <taxon>Vespertilionidae</taxon>
        <taxon>Pipistrellus</taxon>
    </lineage>
</organism>
<feature type="non-terminal residue" evidence="3">
    <location>
        <position position="510"/>
    </location>
</feature>
<feature type="domain" description="TLDc" evidence="2">
    <location>
        <begin position="62"/>
        <end position="216"/>
    </location>
</feature>
<comment type="similarity">
    <text evidence="1">Belongs to the IFI44 family.</text>
</comment>
<dbReference type="Gene3D" id="3.40.50.300">
    <property type="entry name" value="P-loop containing nucleotide triphosphate hydrolases"/>
    <property type="match status" value="1"/>
</dbReference>
<protein>
    <recommendedName>
        <fullName evidence="2">TLDc domain-containing protein</fullName>
    </recommendedName>
</protein>
<name>A0ABN9ZUH0_PIPNA</name>
<sequence length="510" mass="58165">MTRGMLQAVCCFEFQFPFSQTRKSRISAELSVSRMFQVAKPDEAACTPFKPDPAFKNGYRTMEMTTRLTWNKEKILQKLLGNVSLSLFYKSSVHKCSIENMLDMCNHQGSTITVIYMPNCIVGAFLFGHYPQMDKKCRNQNYSFYFSLNNTRTTEVFNVEAQIDSEKLAFYSSNEIIFSLIPHESKVFIHQSLMIELGIQYFTSSNYLECEVFRVEGINDDKGYIRRITGVAQYRNGLLAELRGYRPYADLVSEINILLLGPVGSGKSSFFNSVKSVFQGHMTRQAAVGSDVTSITEMYRIYSIKDGKDGKSLPIKLCDTMGLDEKEGVGLCMDDIPHILKGCVPDRYHFNPQQPITCDYPTFITSPSPKDRIHCVAYVLDINCINSLSSKMVAKFKQVQKIILSCGVPQVALLTKVKNYHEVLQEDFSNMNTSMTSQSQIMKIQKMLKIPIYNILMVENYALEWEQDPLKDILILSALRQMLRAADDYLEDLPQRHMKLLECPSLTCVI</sequence>
<dbReference type="PANTHER" id="PTHR14241:SF2">
    <property type="entry name" value="INTERFERON-INDUCED PROTEIN 44-LIKE"/>
    <property type="match status" value="1"/>
</dbReference>
<dbReference type="EMBL" id="OY882859">
    <property type="protein sequence ID" value="CAK6441278.1"/>
    <property type="molecule type" value="Genomic_DNA"/>
</dbReference>
<proteinExistence type="inferred from homology"/>
<dbReference type="Pfam" id="PF07534">
    <property type="entry name" value="TLD"/>
    <property type="match status" value="1"/>
</dbReference>
<evidence type="ECO:0000313" key="3">
    <source>
        <dbReference type="EMBL" id="CAK6441278.1"/>
    </source>
</evidence>
<dbReference type="CDD" id="cd00882">
    <property type="entry name" value="Ras_like_GTPase"/>
    <property type="match status" value="1"/>
</dbReference>
<evidence type="ECO:0000313" key="4">
    <source>
        <dbReference type="Proteomes" id="UP001314169"/>
    </source>
</evidence>
<dbReference type="PROSITE" id="PS51886">
    <property type="entry name" value="TLDC"/>
    <property type="match status" value="1"/>
</dbReference>
<feature type="non-terminal residue" evidence="3">
    <location>
        <position position="1"/>
    </location>
</feature>
<dbReference type="PANTHER" id="PTHR14241">
    <property type="entry name" value="INTERFERON-INDUCED PROTEIN 44"/>
    <property type="match status" value="1"/>
</dbReference>
<dbReference type="Proteomes" id="UP001314169">
    <property type="component" value="Chromosome 2"/>
</dbReference>